<dbReference type="EMBL" id="JASBWS010000062">
    <property type="protein sequence ID" value="KAJ9102807.1"/>
    <property type="molecule type" value="Genomic_DNA"/>
</dbReference>
<name>A0ACC2VV87_9TREE</name>
<reference evidence="1" key="1">
    <citation type="submission" date="2023-04" db="EMBL/GenBank/DDBJ databases">
        <title>Draft Genome sequencing of Naganishia species isolated from polar environments using Oxford Nanopore Technology.</title>
        <authorList>
            <person name="Leo P."/>
            <person name="Venkateswaran K."/>
        </authorList>
    </citation>
    <scope>NUCLEOTIDE SEQUENCE</scope>
    <source>
        <strain evidence="1">MNA-CCFEE 5262</strain>
    </source>
</reference>
<protein>
    <submittedName>
        <fullName evidence="1">Uncharacterized protein</fullName>
    </submittedName>
</protein>
<evidence type="ECO:0000313" key="2">
    <source>
        <dbReference type="Proteomes" id="UP001230649"/>
    </source>
</evidence>
<keyword evidence="2" id="KW-1185">Reference proteome</keyword>
<accession>A0ACC2VV87</accession>
<sequence length="3077" mass="345536">MPWLWVWHASHGTSAQIIGDVGPSQLNVLFMVESIAIYVVVLGIFFFWNRILGGIVGFALRQYLWKTADGHISIGSLQLSPLAGRILFKDVRYHSTNMSARVLLGHITWRYWKWRIRKEDSNEDAPCRCQIHLEGLEWFLYNRTPSFDAIVERMQEAERKAQNNTSGKAASSDGSEDGREEGADAPLGDEDETVQTSGKRSTERSEAVEALAPPDGERLHRPLSPPLPAMPNKLREALGGKDEKLPWQWQRDVFPFGIDISHGAVVIGNDATPTVTIAEFGTAEGVVRTEESRSRFDLFKQVVDLQFTDIQVLIRTNPDFTGTLLDHGKKAFEEIMTLEPELANAPPSTLITRPAFRTLAKKYRSLASQYSTKIPTYALSYYGPDREWKGLARYRDDTDISAALKGKETEYAKVTTLMSTRRIEMTYYADIAGLVPEPWENEDVPEDDYELGNGDVPPQWGIDSVVFSGTMTYGPWADRQRAAFNQAFLPSIFYHTPQTERLKPGDFRKHVAMDVDVEIREATVWRMPTRESSKVNAKMPTPLQWDARRDWTFDVNLDQVRALLLRDHTTLIGDLAKDWNSGPTGDFHHFVPMDYQFNFSLTNFEIKLYLNDFNIINQPLAFDDNAFVNICGPKLKGGVEVPLIRYRPESSTIPFTVEGDDVLLTMDLPRWQTHNQNSFGSACLHNVGKIQKLQVRGSYLYFSEVHPDHVEALNLAIELNSVNFRAFGWAIRRFMIFKENYFGGFNSWTNMAEFRKKYEAPIPSWGDSFQQKNRPGKSDKFEVTLDLICRSGKIILPEDIYDCDGAVIVPVPLLQVHLRTHESLMQVNIDLGPTRVWFTEHSGPDFDRFTEVLEERPYALDLTGISIKGNRLFGNPPLTPTYLCLWEIDVDDIAGCLHSTLINGLKRAVRAFKFNYSDMENAPLWLYAPPVDPDGKLRAFTFLKVSVTSVTLTMPVDVYVLQLCAQQISLRTNDLASSEYASLLFLAIPCIVARVIERKNGNNAGSQVLERIAYLRTSLFLDRHTAPADWKQARLKQQRFVRAQDQQSRRCGPLYGKPAPATPFYNGTLYCPSPFEDMLGSDESLDFESDDAFSIESSSDDEDDCIDIRGMDLARDPAFRKSNRLKHDLPSSRTRGNHMAAVSDSTRTQEEEARDIPADRDRSFLTISSGNLMEAEITPAILDVFRSCKTAFEHDQDLTFRQFLDQLLAEQANRIRAARDATVPALSESVVLVPAIKLRLLQSCHSESRVGIAATIASDTRVDMEVKDLEMRTQKSKEVDTVGHYNHAELFGLSCNVINVRGEQNLTGASVKLGTTDGFSKPEADLHDNLRFEIGASGIILERSSTRSSDDVRSQGSIDNFMCHIGSLSPVLMCVMAMPWYPRIQAVTEPSYGLSESDMTHLVLSRITKGIEHIKDLQCLTSRFELLRHKDTGHRNASSPSHVNVAAREDPGWLALAYLRVAMTQQRLDKTRIGEIERFDVDINALAESNKEAISGWRKQNLFRAMVDTIPFLHTSKVSDPGSRTFEDEERKLLAITVHSGLFRLRDQRQGAQVDLFVFTLGHSFTTLTEDAPNSQRLAKRHAYTDIGSCKIEIHVYLLDRLQYIAPTVMDTMTNLRQQKLSPTSMRAVANESGLSVTSPYLAAVQIRHMVISTIATPLHVDMTVSDLQFMLRKSSTERSALPDMVNLNTAKTRARLMSVTPRHGTSSTYLSLISLEFDKTRVSICDIRRRHQAGEPRASIVVHAGHVLVHTRATPHIMHSRIQEWLDDYKSKYSDTLEGLHSMIEKYQATKGPPSSPRESPGMKTLPVGRIVVVANRFACNVRISKEVTAFWTVDKTQVRLLALNLLKHEGFQLQGSLSLGEQAIGFSKTSAAIIDISDAPSTDDVLLKVPIIVFKAMADFSRPFIKIEGDICIHHFTGTLKPSTFDRVLAMYRAIGSDIKVIGRLLSDTRKASLDTEWHAVEEQRPPKEQQRFVIDLAYECQGIHLSLKATDVVSTLLIQSGRVYGNFSRDTDVTGETWSAKLDSLELSLGHAQEPRPVSDPQRPRAIQSAYLLCAFAIEQKPRLEETVDHGKRPTAIIDTNIQRVHAVMHVSALEEIYDLLNSWSRDLKILAERRRQEWQEIKEGTKELIRADVKTGEAEAVGWMESAILTVVVSSFAVAIPLHAESVLDKRRQSALPAALLFTISRLELVDRKGESGRTGLEDMHLQYVDSFDSSDNRHYDGTFHPSNNKMHLPEAALQFRLQDTVDFRSLKIDSIFKGFELRLDRHVSRYMAETFVVYAKGKQQIEQLYKAYPLDTVQPKAIQTENGEDAESTRSTARLLKLQYAAEFVSGKVLLIKGAQEGHASRRPTHASGADLPEQQKTGTLAESISLPGVSLWIDSIEGTEENPGTCHISTIVQKSENILKPSILQFVESATAPTQATPGTVSSPTFPRPDPQDSPSEVDVEHTEDQQSDSMDDCVGSPPPLLASLTAKTRLIISLRIDKSRLALSCEPDNQVLADLAWDSGGFNLQCKPKAKTVVGSVQVSSVAFHLYREIYQTRHVFVSGQLVDLTASVVFRQGDRLPVLEAIVYTKVSADLNIKLLRQWFAFNSVWIERLSPIAKPAIVVDSSPAKPPLVSSESRSTINKARLGKIGKHVVMCLRLHQVALKANLDVSKVDVVIPMIDVRLAANDALQRLSVAVDGLKMIGTKTISGKMINDGITFVAERKRLIRDDELVTVMTILIDIKDTVAELACIQQQVLGLHISPTQIELQDDWQIQMKEGAPAEQKMGLAFKVNLGHVNVMFAMLSLNALLDEFHSFLRRVDDEKREAEHSSAAYRHHLANKPRNAITAVAETVQKSRPTLLTCGPADLSIVQRLVVETQRINLAIQATNEEKIYVFRLTPVQAKYRKTGDARHLEAQVETVRLTRDKAKDTAMLSDMKSVGEWLANKTGVTREEILSLPFITIVMDSIEHVDEQLLDYDFDINYHNQKIKIALTMQAIRDAQEAYSIAKQIRAGKEDRAAVAESQSESAVDHKLVLRPRKVNLKPPPADYLGSTTDEMLKILKYHQLFQQAPYASHIAQTRLDMLMDL</sequence>
<comment type="caution">
    <text evidence="1">The sequence shown here is derived from an EMBL/GenBank/DDBJ whole genome shotgun (WGS) entry which is preliminary data.</text>
</comment>
<dbReference type="Proteomes" id="UP001230649">
    <property type="component" value="Unassembled WGS sequence"/>
</dbReference>
<gene>
    <name evidence="1" type="ORF">QFC20_004914</name>
</gene>
<evidence type="ECO:0000313" key="1">
    <source>
        <dbReference type="EMBL" id="KAJ9102807.1"/>
    </source>
</evidence>
<proteinExistence type="predicted"/>
<organism evidence="1 2">
    <name type="scientific">Naganishia adeliensis</name>
    <dbReference type="NCBI Taxonomy" id="92952"/>
    <lineage>
        <taxon>Eukaryota</taxon>
        <taxon>Fungi</taxon>
        <taxon>Dikarya</taxon>
        <taxon>Basidiomycota</taxon>
        <taxon>Agaricomycotina</taxon>
        <taxon>Tremellomycetes</taxon>
        <taxon>Filobasidiales</taxon>
        <taxon>Filobasidiaceae</taxon>
        <taxon>Naganishia</taxon>
    </lineage>
</organism>